<dbReference type="PROSITE" id="PS51257">
    <property type="entry name" value="PROKAR_LIPOPROTEIN"/>
    <property type="match status" value="1"/>
</dbReference>
<feature type="domain" description="ABC transporter substrate-binding protein PnrA-like" evidence="3">
    <location>
        <begin position="83"/>
        <end position="355"/>
    </location>
</feature>
<sequence length="430" mass="45363">MRLKKAASAALAGVMVLSLAACGSSSEETTAAETQAEETTAAAETEAAEDASGEAEETAAATGEGIAPEDLKIGFVYIGDENEGYTAAHYAGAKEMQEALGLSDDQLIVKWNIPEDETAADAAMDLADQGCQIVFANSFGHESYIIEAAKEYPDVQFCHATGFQAASSGLPNMHNYFTSIYEARYVSGVVAGLKLNQMIEDGTITEDTCKIGYVGAYPYAEVISGYTSFFLGVRSVCPSATMEVKYTNSWASFDLEKEVADALISDGCVLISQHADTTGAPTACEAAGVPCVGYNISMIATAPTQALTSASNDWGAYVTFAVQSMIDGTEIPVDWCKGFSDGAVRITELNEAAVAPGTAEKVAEVEAQLASGELHVFDTSTWTVNGETLTTYKKEGSDIEYISDGYFHESEFASAPAFDILIDGITTIDN</sequence>
<proteinExistence type="predicted"/>
<dbReference type="GO" id="GO:0005886">
    <property type="term" value="C:plasma membrane"/>
    <property type="evidence" value="ECO:0007669"/>
    <property type="project" value="InterPro"/>
</dbReference>
<protein>
    <submittedName>
        <fullName evidence="4">BMP family ABC transporter substrate-binding protein</fullName>
    </submittedName>
</protein>
<evidence type="ECO:0000313" key="4">
    <source>
        <dbReference type="EMBL" id="HJC05164.1"/>
    </source>
</evidence>
<gene>
    <name evidence="4" type="ORF">H9704_03280</name>
</gene>
<dbReference type="Gene3D" id="3.40.50.2300">
    <property type="match status" value="2"/>
</dbReference>
<organism evidence="4 5">
    <name type="scientific">Candidatus Enterocloster excrementipullorum</name>
    <dbReference type="NCBI Taxonomy" id="2838559"/>
    <lineage>
        <taxon>Bacteria</taxon>
        <taxon>Bacillati</taxon>
        <taxon>Bacillota</taxon>
        <taxon>Clostridia</taxon>
        <taxon>Lachnospirales</taxon>
        <taxon>Lachnospiraceae</taxon>
        <taxon>Enterocloster</taxon>
    </lineage>
</organism>
<dbReference type="InterPro" id="IPR052910">
    <property type="entry name" value="ABC-Purine-Binding"/>
</dbReference>
<dbReference type="PANTHER" id="PTHR43208">
    <property type="entry name" value="ABC TRANSPORTER SUBSTRATE-BINDING PROTEIN"/>
    <property type="match status" value="1"/>
</dbReference>
<feature type="signal peptide" evidence="2">
    <location>
        <begin position="1"/>
        <end position="20"/>
    </location>
</feature>
<dbReference type="InterPro" id="IPR003760">
    <property type="entry name" value="PnrA-like"/>
</dbReference>
<keyword evidence="1 2" id="KW-0732">Signal</keyword>
<dbReference type="Pfam" id="PF02608">
    <property type="entry name" value="Bmp"/>
    <property type="match status" value="1"/>
</dbReference>
<evidence type="ECO:0000313" key="5">
    <source>
        <dbReference type="Proteomes" id="UP000823910"/>
    </source>
</evidence>
<dbReference type="EMBL" id="DWWT01000013">
    <property type="protein sequence ID" value="HJC05164.1"/>
    <property type="molecule type" value="Genomic_DNA"/>
</dbReference>
<evidence type="ECO:0000256" key="1">
    <source>
        <dbReference type="ARBA" id="ARBA00022729"/>
    </source>
</evidence>
<evidence type="ECO:0000259" key="3">
    <source>
        <dbReference type="Pfam" id="PF02608"/>
    </source>
</evidence>
<feature type="chain" id="PRO_5039346254" evidence="2">
    <location>
        <begin position="21"/>
        <end position="430"/>
    </location>
</feature>
<comment type="caution">
    <text evidence="4">The sequence shown here is derived from an EMBL/GenBank/DDBJ whole genome shotgun (WGS) entry which is preliminary data.</text>
</comment>
<reference evidence="4" key="2">
    <citation type="submission" date="2021-04" db="EMBL/GenBank/DDBJ databases">
        <authorList>
            <person name="Gilroy R."/>
        </authorList>
    </citation>
    <scope>NUCLEOTIDE SEQUENCE</scope>
    <source>
        <strain evidence="4">CHK180-15479</strain>
    </source>
</reference>
<reference evidence="4" key="1">
    <citation type="journal article" date="2021" name="PeerJ">
        <title>Extensive microbial diversity within the chicken gut microbiome revealed by metagenomics and culture.</title>
        <authorList>
            <person name="Gilroy R."/>
            <person name="Ravi A."/>
            <person name="Getino M."/>
            <person name="Pursley I."/>
            <person name="Horton D.L."/>
            <person name="Alikhan N.F."/>
            <person name="Baker D."/>
            <person name="Gharbi K."/>
            <person name="Hall N."/>
            <person name="Watson M."/>
            <person name="Adriaenssens E.M."/>
            <person name="Foster-Nyarko E."/>
            <person name="Jarju S."/>
            <person name="Secka A."/>
            <person name="Antonio M."/>
            <person name="Oren A."/>
            <person name="Chaudhuri R.R."/>
            <person name="La Ragione R."/>
            <person name="Hildebrand F."/>
            <person name="Pallen M.J."/>
        </authorList>
    </citation>
    <scope>NUCLEOTIDE SEQUENCE</scope>
    <source>
        <strain evidence="4">CHK180-15479</strain>
    </source>
</reference>
<accession>A0A9D2MZ53</accession>
<dbReference type="AlphaFoldDB" id="A0A9D2MZ53"/>
<dbReference type="Proteomes" id="UP000823910">
    <property type="component" value="Unassembled WGS sequence"/>
</dbReference>
<evidence type="ECO:0000256" key="2">
    <source>
        <dbReference type="SAM" id="SignalP"/>
    </source>
</evidence>
<name>A0A9D2MZ53_9FIRM</name>
<dbReference type="CDD" id="cd19963">
    <property type="entry name" value="PBP1_BMP-like"/>
    <property type="match status" value="1"/>
</dbReference>
<dbReference type="PANTHER" id="PTHR43208:SF1">
    <property type="entry name" value="ABC TRANSPORTER SUBSTRATE-BINDING PROTEIN"/>
    <property type="match status" value="1"/>
</dbReference>